<feature type="transmembrane region" description="Helical" evidence="5">
    <location>
        <begin position="287"/>
        <end position="309"/>
    </location>
</feature>
<comment type="caution">
    <text evidence="7">The sequence shown here is derived from an EMBL/GenBank/DDBJ whole genome shotgun (WGS) entry which is preliminary data.</text>
</comment>
<dbReference type="GO" id="GO:0016874">
    <property type="term" value="F:ligase activity"/>
    <property type="evidence" value="ECO:0007669"/>
    <property type="project" value="UniProtKB-KW"/>
</dbReference>
<dbReference type="RefSeq" id="WP_248478372.1">
    <property type="nucleotide sequence ID" value="NZ_JALPRF010000003.1"/>
</dbReference>
<evidence type="ECO:0000256" key="2">
    <source>
        <dbReference type="ARBA" id="ARBA00022692"/>
    </source>
</evidence>
<dbReference type="Pfam" id="PF04932">
    <property type="entry name" value="Wzy_C"/>
    <property type="match status" value="1"/>
</dbReference>
<reference evidence="7 8" key="1">
    <citation type="submission" date="2022-04" db="EMBL/GenBank/DDBJ databases">
        <title>Spirosoma sp. strain RP8 genome sequencing and assembly.</title>
        <authorList>
            <person name="Jung Y."/>
        </authorList>
    </citation>
    <scope>NUCLEOTIDE SEQUENCE [LARGE SCALE GENOMIC DNA]</scope>
    <source>
        <strain evidence="7 8">RP8</strain>
    </source>
</reference>
<accession>A0ABT0HNL2</accession>
<evidence type="ECO:0000259" key="6">
    <source>
        <dbReference type="Pfam" id="PF04932"/>
    </source>
</evidence>
<feature type="transmembrane region" description="Helical" evidence="5">
    <location>
        <begin position="245"/>
        <end position="275"/>
    </location>
</feature>
<evidence type="ECO:0000256" key="1">
    <source>
        <dbReference type="ARBA" id="ARBA00004141"/>
    </source>
</evidence>
<proteinExistence type="predicted"/>
<dbReference type="Proteomes" id="UP001202180">
    <property type="component" value="Unassembled WGS sequence"/>
</dbReference>
<organism evidence="7 8">
    <name type="scientific">Spirosoma liriopis</name>
    <dbReference type="NCBI Taxonomy" id="2937440"/>
    <lineage>
        <taxon>Bacteria</taxon>
        <taxon>Pseudomonadati</taxon>
        <taxon>Bacteroidota</taxon>
        <taxon>Cytophagia</taxon>
        <taxon>Cytophagales</taxon>
        <taxon>Cytophagaceae</taxon>
        <taxon>Spirosoma</taxon>
    </lineage>
</organism>
<keyword evidence="4 5" id="KW-0472">Membrane</keyword>
<feature type="transmembrane region" description="Helical" evidence="5">
    <location>
        <begin position="121"/>
        <end position="137"/>
    </location>
</feature>
<dbReference type="InterPro" id="IPR051533">
    <property type="entry name" value="WaaL-like"/>
</dbReference>
<protein>
    <submittedName>
        <fullName evidence="7">O-antigen ligase family protein</fullName>
    </submittedName>
</protein>
<feature type="transmembrane region" description="Helical" evidence="5">
    <location>
        <begin position="36"/>
        <end position="55"/>
    </location>
</feature>
<feature type="domain" description="O-antigen ligase-related" evidence="6">
    <location>
        <begin position="247"/>
        <end position="389"/>
    </location>
</feature>
<dbReference type="PANTHER" id="PTHR37422:SF13">
    <property type="entry name" value="LIPOPOLYSACCHARIDE BIOSYNTHESIS PROTEIN PA4999-RELATED"/>
    <property type="match status" value="1"/>
</dbReference>
<feature type="transmembrane region" description="Helical" evidence="5">
    <location>
        <begin position="410"/>
        <end position="426"/>
    </location>
</feature>
<dbReference type="PANTHER" id="PTHR37422">
    <property type="entry name" value="TEICHURONIC ACID BIOSYNTHESIS PROTEIN TUAE"/>
    <property type="match status" value="1"/>
</dbReference>
<dbReference type="EMBL" id="JALPRF010000003">
    <property type="protein sequence ID" value="MCK8493756.1"/>
    <property type="molecule type" value="Genomic_DNA"/>
</dbReference>
<keyword evidence="7" id="KW-0436">Ligase</keyword>
<comment type="subcellular location">
    <subcellularLocation>
        <location evidence="1">Membrane</location>
        <topology evidence="1">Multi-pass membrane protein</topology>
    </subcellularLocation>
</comment>
<dbReference type="InterPro" id="IPR007016">
    <property type="entry name" value="O-antigen_ligase-rel_domated"/>
</dbReference>
<feature type="transmembrane region" description="Helical" evidence="5">
    <location>
        <begin position="60"/>
        <end position="77"/>
    </location>
</feature>
<evidence type="ECO:0000256" key="4">
    <source>
        <dbReference type="ARBA" id="ARBA00023136"/>
    </source>
</evidence>
<name>A0ABT0HNL2_9BACT</name>
<feature type="transmembrane region" description="Helical" evidence="5">
    <location>
        <begin position="215"/>
        <end position="239"/>
    </location>
</feature>
<evidence type="ECO:0000313" key="7">
    <source>
        <dbReference type="EMBL" id="MCK8493756.1"/>
    </source>
</evidence>
<evidence type="ECO:0000256" key="5">
    <source>
        <dbReference type="SAM" id="Phobius"/>
    </source>
</evidence>
<evidence type="ECO:0000256" key="3">
    <source>
        <dbReference type="ARBA" id="ARBA00022989"/>
    </source>
</evidence>
<feature type="transmembrane region" description="Helical" evidence="5">
    <location>
        <begin position="432"/>
        <end position="448"/>
    </location>
</feature>
<evidence type="ECO:0000313" key="8">
    <source>
        <dbReference type="Proteomes" id="UP001202180"/>
    </source>
</evidence>
<keyword evidence="8" id="KW-1185">Reference proteome</keyword>
<feature type="transmembrane region" description="Helical" evidence="5">
    <location>
        <begin position="377"/>
        <end position="398"/>
    </location>
</feature>
<gene>
    <name evidence="7" type="ORF">M0L20_17955</name>
</gene>
<keyword evidence="3 5" id="KW-1133">Transmembrane helix</keyword>
<feature type="transmembrane region" description="Helical" evidence="5">
    <location>
        <begin position="12"/>
        <end position="30"/>
    </location>
</feature>
<feature type="transmembrane region" description="Helical" evidence="5">
    <location>
        <begin position="171"/>
        <end position="194"/>
    </location>
</feature>
<sequence length="471" mass="55333">MEKITNNKYEMSVRHKYIIAVVILFIFVFIPKFFLVGAVTLLIPFFFLIVCLALYNKSGWSILILALSFTFPYSGYLSEEDTHLLSEAMWLPFNVVRASILFVFICKFIRQNNNTFPKYSIKTFGSFLGLSVFYFIYNKESKEVADVLSWFTYTYLAYYVAHEEKISLKQFFFFIDIIFYCTAFYVVQEFIFHSSPYEVIYNKYIYIEKIRAKGLLGHPLILSVFLCYYQVCLYGKMILFKQKPYLTFLLLIIIGLMTASRTTIILFIVVFIVYIIVEIKNNRHSKVISIGFTLIGAIIIIICFFSTYIDNTFQRIYNAGADQRIGAYDVIWQIFIKNPLGVGLTGLKMEIESGNYRFSELFSKELMVIDNMYLSALGHYGIFSFLIIILYICPLIHFRYYVKDTNSKNLFSLMIMLYVIWFLLNFSFDTNVYVPINLFLFTFISFLGKEMKMYVLNKSNLVFNVSCQIKR</sequence>
<feature type="transmembrane region" description="Helical" evidence="5">
    <location>
        <begin position="89"/>
        <end position="109"/>
    </location>
</feature>
<keyword evidence="2 5" id="KW-0812">Transmembrane</keyword>